<accession>A0A0V0HKF9</accession>
<protein>
    <submittedName>
        <fullName evidence="2">Putative ovule protein</fullName>
    </submittedName>
</protein>
<feature type="transmembrane region" description="Helical" evidence="1">
    <location>
        <begin position="12"/>
        <end position="33"/>
    </location>
</feature>
<organism evidence="2">
    <name type="scientific">Solanum chacoense</name>
    <name type="common">Chaco potato</name>
    <dbReference type="NCBI Taxonomy" id="4108"/>
    <lineage>
        <taxon>Eukaryota</taxon>
        <taxon>Viridiplantae</taxon>
        <taxon>Streptophyta</taxon>
        <taxon>Embryophyta</taxon>
        <taxon>Tracheophyta</taxon>
        <taxon>Spermatophyta</taxon>
        <taxon>Magnoliopsida</taxon>
        <taxon>eudicotyledons</taxon>
        <taxon>Gunneridae</taxon>
        <taxon>Pentapetalae</taxon>
        <taxon>asterids</taxon>
        <taxon>lamiids</taxon>
        <taxon>Solanales</taxon>
        <taxon>Solanaceae</taxon>
        <taxon>Solanoideae</taxon>
        <taxon>Solaneae</taxon>
        <taxon>Solanum</taxon>
    </lineage>
</organism>
<name>A0A0V0HKF9_SOLCH</name>
<keyword evidence="1" id="KW-0472">Membrane</keyword>
<evidence type="ECO:0000313" key="2">
    <source>
        <dbReference type="EMBL" id="JAP20708.1"/>
    </source>
</evidence>
<keyword evidence="1" id="KW-0812">Transmembrane</keyword>
<dbReference type="AlphaFoldDB" id="A0A0V0HKF9"/>
<dbReference type="EMBL" id="GEDG01018530">
    <property type="protein sequence ID" value="JAP20708.1"/>
    <property type="molecule type" value="Transcribed_RNA"/>
</dbReference>
<feature type="non-terminal residue" evidence="2">
    <location>
        <position position="1"/>
    </location>
</feature>
<keyword evidence="1" id="KW-1133">Transmembrane helix</keyword>
<proteinExistence type="predicted"/>
<evidence type="ECO:0000256" key="1">
    <source>
        <dbReference type="SAM" id="Phobius"/>
    </source>
</evidence>
<reference evidence="2" key="1">
    <citation type="submission" date="2015-12" db="EMBL/GenBank/DDBJ databases">
        <title>Gene expression during late stages of embryo sac development: a critical building block for successful pollen-pistil interactions.</title>
        <authorList>
            <person name="Liu Y."/>
            <person name="Joly V."/>
            <person name="Sabar M."/>
            <person name="Matton D.P."/>
        </authorList>
    </citation>
    <scope>NUCLEOTIDE SEQUENCE</scope>
</reference>
<sequence length="67" mass="7943">KIGVSIPSLSHVTLDLCLQAYLLFLCNFFKFIYECHSGYYFFFLQHSMLLNFLQICQLCQHKLFLNS</sequence>